<accession>A0AAD1RYC9</accession>
<dbReference type="Proteomes" id="UP001295444">
    <property type="component" value="Chromosome 04"/>
</dbReference>
<feature type="compositionally biased region" description="Polar residues" evidence="1">
    <location>
        <begin position="1"/>
        <end position="13"/>
    </location>
</feature>
<name>A0AAD1RYC9_PELCU</name>
<reference evidence="2" key="1">
    <citation type="submission" date="2022-03" db="EMBL/GenBank/DDBJ databases">
        <authorList>
            <person name="Alioto T."/>
            <person name="Alioto T."/>
            <person name="Gomez Garrido J."/>
        </authorList>
    </citation>
    <scope>NUCLEOTIDE SEQUENCE</scope>
</reference>
<feature type="region of interest" description="Disordered" evidence="1">
    <location>
        <begin position="1"/>
        <end position="30"/>
    </location>
</feature>
<dbReference type="AlphaFoldDB" id="A0AAD1RYC9"/>
<keyword evidence="3" id="KW-1185">Reference proteome</keyword>
<organism evidence="2 3">
    <name type="scientific">Pelobates cultripes</name>
    <name type="common">Western spadefoot toad</name>
    <dbReference type="NCBI Taxonomy" id="61616"/>
    <lineage>
        <taxon>Eukaryota</taxon>
        <taxon>Metazoa</taxon>
        <taxon>Chordata</taxon>
        <taxon>Craniata</taxon>
        <taxon>Vertebrata</taxon>
        <taxon>Euteleostomi</taxon>
        <taxon>Amphibia</taxon>
        <taxon>Batrachia</taxon>
        <taxon>Anura</taxon>
        <taxon>Pelobatoidea</taxon>
        <taxon>Pelobatidae</taxon>
        <taxon>Pelobates</taxon>
    </lineage>
</organism>
<gene>
    <name evidence="2" type="ORF">PECUL_23A001451</name>
</gene>
<dbReference type="EMBL" id="OW240915">
    <property type="protein sequence ID" value="CAH2284098.1"/>
    <property type="molecule type" value="Genomic_DNA"/>
</dbReference>
<feature type="compositionally biased region" description="Polar residues" evidence="1">
    <location>
        <begin position="21"/>
        <end position="30"/>
    </location>
</feature>
<dbReference type="PANTHER" id="PTHR21301">
    <property type="entry name" value="REVERSE TRANSCRIPTASE"/>
    <property type="match status" value="1"/>
</dbReference>
<evidence type="ECO:0000313" key="3">
    <source>
        <dbReference type="Proteomes" id="UP001295444"/>
    </source>
</evidence>
<sequence length="270" mass="31044">MDTYATHATQNRMQVEEDEQSTSANLTHQTTDLSLPLQTGLKPKSTFTPCMVNESIGIFSNLVKRDIKKLRKKSKNRSKHLQQTPNFTKKERLILNNLKQDDSIIIQSADKGGALVIMDQSYYVKEIRTQLNDTESYKLMDRDPTHSLQTTLQGLNKDARHKGIIYEGEYRYINRKHPTIPVFYTLPKINKNPQFPPCRPVVSGKGSVLQPPAEILDKFLIYHVPMQKSSIKDTNDFLKLIENFPLTEQDDIWLVTLDVQFLHTSIENEG</sequence>
<evidence type="ECO:0000256" key="1">
    <source>
        <dbReference type="SAM" id="MobiDB-lite"/>
    </source>
</evidence>
<dbReference type="PANTHER" id="PTHR21301:SF12">
    <property type="match status" value="1"/>
</dbReference>
<evidence type="ECO:0000313" key="2">
    <source>
        <dbReference type="EMBL" id="CAH2284098.1"/>
    </source>
</evidence>
<protein>
    <submittedName>
        <fullName evidence="2">Uncharacterized protein</fullName>
    </submittedName>
</protein>
<proteinExistence type="predicted"/>